<name>A0ABP4E0B9_9ACTN</name>
<evidence type="ECO:0008006" key="4">
    <source>
        <dbReference type="Google" id="ProtNLM"/>
    </source>
</evidence>
<reference evidence="3" key="1">
    <citation type="journal article" date="2019" name="Int. J. Syst. Evol. Microbiol.">
        <title>The Global Catalogue of Microorganisms (GCM) 10K type strain sequencing project: providing services to taxonomists for standard genome sequencing and annotation.</title>
        <authorList>
            <consortium name="The Broad Institute Genomics Platform"/>
            <consortium name="The Broad Institute Genome Sequencing Center for Infectious Disease"/>
            <person name="Wu L."/>
            <person name="Ma J."/>
        </authorList>
    </citation>
    <scope>NUCLEOTIDE SEQUENCE [LARGE SCALE GENOMIC DNA]</scope>
    <source>
        <strain evidence="3">JCM 13002</strain>
    </source>
</reference>
<organism evidence="2 3">
    <name type="scientific">Kitasatospora arboriphila</name>
    <dbReference type="NCBI Taxonomy" id="258052"/>
    <lineage>
        <taxon>Bacteria</taxon>
        <taxon>Bacillati</taxon>
        <taxon>Actinomycetota</taxon>
        <taxon>Actinomycetes</taxon>
        <taxon>Kitasatosporales</taxon>
        <taxon>Streptomycetaceae</taxon>
        <taxon>Kitasatospora</taxon>
    </lineage>
</organism>
<dbReference type="Proteomes" id="UP001499987">
    <property type="component" value="Unassembled WGS sequence"/>
</dbReference>
<gene>
    <name evidence="2" type="ORF">GCM10009663_19900</name>
</gene>
<proteinExistence type="predicted"/>
<dbReference type="InterPro" id="IPR021401">
    <property type="entry name" value="DUF3040"/>
</dbReference>
<sequence>MLTPRELRLLAEAEDELARDRRLARRLGRHRVGPRWWGSVRTLAELLAVLAVGGAAAVVAGWATATSTGVLAGAAVWGSTWVVAGVLVARIASLTRPGRGR</sequence>
<evidence type="ECO:0000256" key="1">
    <source>
        <dbReference type="SAM" id="Phobius"/>
    </source>
</evidence>
<evidence type="ECO:0000313" key="3">
    <source>
        <dbReference type="Proteomes" id="UP001499987"/>
    </source>
</evidence>
<dbReference type="RefSeq" id="WP_344623141.1">
    <property type="nucleotide sequence ID" value="NZ_BAAALD010000013.1"/>
</dbReference>
<evidence type="ECO:0000313" key="2">
    <source>
        <dbReference type="EMBL" id="GAA1078031.1"/>
    </source>
</evidence>
<keyword evidence="1" id="KW-0812">Transmembrane</keyword>
<comment type="caution">
    <text evidence="2">The sequence shown here is derived from an EMBL/GenBank/DDBJ whole genome shotgun (WGS) entry which is preliminary data.</text>
</comment>
<dbReference type="EMBL" id="BAAALD010000013">
    <property type="protein sequence ID" value="GAA1078031.1"/>
    <property type="molecule type" value="Genomic_DNA"/>
</dbReference>
<feature type="transmembrane region" description="Helical" evidence="1">
    <location>
        <begin position="43"/>
        <end position="64"/>
    </location>
</feature>
<protein>
    <recommendedName>
        <fullName evidence="4">DUF3040 domain-containing protein</fullName>
    </recommendedName>
</protein>
<keyword evidence="1" id="KW-1133">Transmembrane helix</keyword>
<keyword evidence="1" id="KW-0472">Membrane</keyword>
<keyword evidence="3" id="KW-1185">Reference proteome</keyword>
<accession>A0ABP4E0B9</accession>
<dbReference type="Pfam" id="PF11239">
    <property type="entry name" value="DUF3040"/>
    <property type="match status" value="1"/>
</dbReference>
<feature type="transmembrane region" description="Helical" evidence="1">
    <location>
        <begin position="70"/>
        <end position="92"/>
    </location>
</feature>